<dbReference type="PATRIC" id="fig|271065.3.peg.2033"/>
<sequence length="135" mass="15305">MNQDTINLVQQYYAAFNAGDMDTFLSLLTDDVIHDINQGERQIGKEAFTQFMACMNNNYKEELVDMVIMTTPDGKRAAAEFVVLGEYLQTDEGLPEAAGQTYRLPAGAFFEIRDNKVARISNYYNLQDWIAQVNS</sequence>
<protein>
    <recommendedName>
        <fullName evidence="1">SnoaL-like domain-containing protein</fullName>
    </recommendedName>
</protein>
<dbReference type="SUPFAM" id="SSF54427">
    <property type="entry name" value="NTF2-like"/>
    <property type="match status" value="1"/>
</dbReference>
<dbReference type="Pfam" id="PF12680">
    <property type="entry name" value="SnoaL_2"/>
    <property type="match status" value="1"/>
</dbReference>
<dbReference type="RefSeq" id="WP_014148452.1">
    <property type="nucleotide sequence ID" value="NC_016112.1"/>
</dbReference>
<keyword evidence="3" id="KW-1185">Reference proteome</keyword>
<dbReference type="HOGENOM" id="CLU_153092_0_0_6"/>
<proteinExistence type="predicted"/>
<dbReference type="NCBIfam" id="TIGR02096">
    <property type="entry name" value="ketosteroid isomerase-related protein"/>
    <property type="match status" value="1"/>
</dbReference>
<evidence type="ECO:0000259" key="1">
    <source>
        <dbReference type="Pfam" id="PF12680"/>
    </source>
</evidence>
<dbReference type="Gene3D" id="3.10.450.50">
    <property type="match status" value="1"/>
</dbReference>
<accession>G4T307</accession>
<evidence type="ECO:0000313" key="2">
    <source>
        <dbReference type="EMBL" id="CCE23660.1"/>
    </source>
</evidence>
<dbReference type="EMBL" id="FO082060">
    <property type="protein sequence ID" value="CCE23660.1"/>
    <property type="molecule type" value="Genomic_DNA"/>
</dbReference>
<dbReference type="InterPro" id="IPR032710">
    <property type="entry name" value="NTF2-like_dom_sf"/>
</dbReference>
<gene>
    <name evidence="2" type="ordered locus">MEALZ_1974</name>
</gene>
<dbReference type="InterPro" id="IPR037401">
    <property type="entry name" value="SnoaL-like"/>
</dbReference>
<dbReference type="Proteomes" id="UP000008315">
    <property type="component" value="Chromosome"/>
</dbReference>
<dbReference type="InterPro" id="IPR011721">
    <property type="entry name" value="CHP02096"/>
</dbReference>
<dbReference type="STRING" id="1091494.MEALZ_1974"/>
<dbReference type="AlphaFoldDB" id="G4T307"/>
<dbReference type="KEGG" id="mah:MEALZ_1974"/>
<feature type="domain" description="SnoaL-like" evidence="1">
    <location>
        <begin position="9"/>
        <end position="120"/>
    </location>
</feature>
<name>G4T307_META2</name>
<organism evidence="2 3">
    <name type="scientific">Methylotuvimicrobium alcaliphilum (strain DSM 19304 / NCIMB 14124 / VKM B-2133 / 20Z)</name>
    <name type="common">Methylomicrobium alcaliphilum</name>
    <dbReference type="NCBI Taxonomy" id="1091494"/>
    <lineage>
        <taxon>Bacteria</taxon>
        <taxon>Pseudomonadati</taxon>
        <taxon>Pseudomonadota</taxon>
        <taxon>Gammaproteobacteria</taxon>
        <taxon>Methylococcales</taxon>
        <taxon>Methylococcaceae</taxon>
        <taxon>Methylotuvimicrobium</taxon>
    </lineage>
</organism>
<evidence type="ECO:0000313" key="3">
    <source>
        <dbReference type="Proteomes" id="UP000008315"/>
    </source>
</evidence>
<reference evidence="3" key="1">
    <citation type="journal article" date="2012" name="J. Bacteriol.">
        <title>Genome sequence of the haloalkaliphilic methanotrophic bacterium Methylomicrobium alcaliphilum 20Z.</title>
        <authorList>
            <person name="Vuilleumier S."/>
            <person name="Khmelenina V.N."/>
            <person name="Bringel F."/>
            <person name="Reshetnikov A.S."/>
            <person name="Lajus A."/>
            <person name="Mangenot S."/>
            <person name="Rouy Z."/>
            <person name="Op den Camp H.J."/>
            <person name="Jetten M.S."/>
            <person name="Dispirito A.A."/>
            <person name="Dunfield P."/>
            <person name="Klotz M.G."/>
            <person name="Semrau J.D."/>
            <person name="Stein L.Y."/>
            <person name="Barbe V."/>
            <person name="Medigue C."/>
            <person name="Trotsenko Y.A."/>
            <person name="Kalyuzhnaya M.G."/>
        </authorList>
    </citation>
    <scope>NUCLEOTIDE SEQUENCE [LARGE SCALE GENOMIC DNA]</scope>
    <source>
        <strain evidence="3">DSM 19304 / NCIMB 14124 / VKM B-2133 / 20Z</strain>
    </source>
</reference>